<comment type="caution">
    <text evidence="2">The sequence shown here is derived from an EMBL/GenBank/DDBJ whole genome shotgun (WGS) entry which is preliminary data.</text>
</comment>
<evidence type="ECO:0000313" key="3">
    <source>
        <dbReference type="Proteomes" id="UP001390339"/>
    </source>
</evidence>
<evidence type="ECO:0000313" key="2">
    <source>
        <dbReference type="EMBL" id="KAK8873735.1"/>
    </source>
</evidence>
<sequence length="510" mass="55378">MRYSPLLESSPHCLPSPDGHYIATVATSGINIRRVASLDVVRAIRLPAEVAGSVTTFAWSSSSKRLLLASAEEIHVFDAAGTSQYHATIRNPALSGAKSVFVDFGQNDDEVFVFSALGIKLSIFPLSSSQLVEVNNPKFYSPFAVAHGYSFRSQSGHLALLTRTAGKDMISIHSPGTRAVARSWSPDVIDAQGICWAPDGRWLVVWESAAHGIRVLFYTADGNLYRDWAGPQPASPDSIDYGLHAGVKQLTFSHNGRHVAVADYERSLYILSTSNLMQCFELIHPLGSIELKDTLQVWQETDASVSAFIKATQSVAPPGRASKTSQDLRTGCDHMAFDCSSAAIATILADAPTTVWIWDVAALELRAVLIFHSNISKVEWHPAQPELLFVKCDGDRSSGLVFVWDPLSDGPRTIDFQSHFTGGITSGRVSTFWVKTNSEAPTILLTDSNDCMLGCLADENQDVPWKEDATDGPRDDAFDSATESGSQGSDIDPGDLDDTFHFKRGAVLGR</sequence>
<feature type="region of interest" description="Disordered" evidence="1">
    <location>
        <begin position="463"/>
        <end position="498"/>
    </location>
</feature>
<dbReference type="Gene3D" id="2.130.10.10">
    <property type="entry name" value="YVTN repeat-like/Quinoprotein amine dehydrogenase"/>
    <property type="match status" value="1"/>
</dbReference>
<name>A0ABR2J7S9_9PEZI</name>
<dbReference type="EMBL" id="JAPCWZ010000003">
    <property type="protein sequence ID" value="KAK8873735.1"/>
    <property type="molecule type" value="Genomic_DNA"/>
</dbReference>
<dbReference type="SUPFAM" id="SSF50960">
    <property type="entry name" value="TolB, C-terminal domain"/>
    <property type="match status" value="1"/>
</dbReference>
<organism evidence="2 3">
    <name type="scientific">Apiospora arundinis</name>
    <dbReference type="NCBI Taxonomy" id="335852"/>
    <lineage>
        <taxon>Eukaryota</taxon>
        <taxon>Fungi</taxon>
        <taxon>Dikarya</taxon>
        <taxon>Ascomycota</taxon>
        <taxon>Pezizomycotina</taxon>
        <taxon>Sordariomycetes</taxon>
        <taxon>Xylariomycetidae</taxon>
        <taxon>Amphisphaeriales</taxon>
        <taxon>Apiosporaceae</taxon>
        <taxon>Apiospora</taxon>
    </lineage>
</organism>
<dbReference type="PANTHER" id="PTHR16220:SF0">
    <property type="entry name" value="WD REPEAT-CONTAINING PROTEIN WRAP73"/>
    <property type="match status" value="1"/>
</dbReference>
<evidence type="ECO:0000256" key="1">
    <source>
        <dbReference type="SAM" id="MobiDB-lite"/>
    </source>
</evidence>
<proteinExistence type="predicted"/>
<reference evidence="2 3" key="1">
    <citation type="journal article" date="2024" name="IMA Fungus">
        <title>Apiospora arundinis, a panoply of carbohydrate-active enzymes and secondary metabolites.</title>
        <authorList>
            <person name="Sorensen T."/>
            <person name="Petersen C."/>
            <person name="Muurmann A.T."/>
            <person name="Christiansen J.V."/>
            <person name="Brundto M.L."/>
            <person name="Overgaard C.K."/>
            <person name="Boysen A.T."/>
            <person name="Wollenberg R.D."/>
            <person name="Larsen T.O."/>
            <person name="Sorensen J.L."/>
            <person name="Nielsen K.L."/>
            <person name="Sondergaard T.E."/>
        </authorList>
    </citation>
    <scope>NUCLEOTIDE SEQUENCE [LARGE SCALE GENOMIC DNA]</scope>
    <source>
        <strain evidence="2 3">AAU 773</strain>
    </source>
</reference>
<gene>
    <name evidence="2" type="ORF">PGQ11_004249</name>
</gene>
<protein>
    <submittedName>
        <fullName evidence="2">WD40 domain-containing protein</fullName>
    </submittedName>
</protein>
<dbReference type="InterPro" id="IPR052778">
    <property type="entry name" value="Centrosome-WD_assoc"/>
</dbReference>
<keyword evidence="3" id="KW-1185">Reference proteome</keyword>
<accession>A0ABR2J7S9</accession>
<feature type="compositionally biased region" description="Basic and acidic residues" evidence="1">
    <location>
        <begin position="464"/>
        <end position="477"/>
    </location>
</feature>
<dbReference type="PANTHER" id="PTHR16220">
    <property type="entry name" value="WD REPEAT PROTEIN 8-RELATED"/>
    <property type="match status" value="1"/>
</dbReference>
<dbReference type="InterPro" id="IPR015943">
    <property type="entry name" value="WD40/YVTN_repeat-like_dom_sf"/>
</dbReference>
<dbReference type="Proteomes" id="UP001390339">
    <property type="component" value="Unassembled WGS sequence"/>
</dbReference>